<dbReference type="EMBL" id="FNTF01000002">
    <property type="protein sequence ID" value="SEC55911.1"/>
    <property type="molecule type" value="Genomic_DNA"/>
</dbReference>
<sequence>MDELQDVNDVSSSPVLPADNNGVHYERIVQALPPAITATPPVRMSLLTSTTVPTPGWYLKASAIDRQYLKELLDKRWLLQRLVDAPLQDLQQDIRAFAKPLLSLSMSSNFNSHEDVSQLTLKLYVPDRIIFGIDRGASHLRESSLLDAALHNFEEPETAADYFRTGSGVYRSNFRGEPSLIPAMTVSKIAALCRRLDLGGQYQEHLQARLLPADAQKRQTLERHGAASEKAAFELASLIALLKDDISSNAYGVLRQVREHTSDIRFHHRPLHPHRLSLMGFKLHGVVLFSAEGDAGMIQAAVEALAPDARASWLDWSSVLSLMAPGRDLDKFKLLQAFFANGPTGVSEEMLRQQDIYRQSRLSGPVIAYVPDDPLHPLKEYASLADFMKTLIRQLREPDYQAFFSRFVAHKDQGRFFARVRERLSRITWQQREPLDMGPWWRETAVENPNAEPITHRLTGELWPQLYRLKRDKALSDARAIAVPTGDEDATTRWKRLSSYLDIGWNVFNFAAMLVPGLGEAMLALMVAQMAEELLEGIEDWSKGDRDEASAHINGVIINFAQLALMSAGHVIPQAARIPVTSSTLIDNLKPVELPTGKTRLWKPDLTPYEHPLTLPTEAKPDDVGLYKHNDQQWLRLEQKHYQVRQDPATGEHRLQHPTRPNAYQPTVEHNGAGAWKAETEQPLTWERPTLLRRLGHRVDALSDGELELARKISGTHEGLLRRMYVEREPLPPLLADTLSRFEAYRHTENLVSRMESAESGVHVTLDHKTELFNARYASQQASGDPRVELIKSRFTGLPTNIVEDVLAGASSAERRQMAQWDFANPQQTKPVPLRLAEALRNAQREVRLSRAYEGLYLPVALTPDTETLVLHTLEALPSGKKNLRIEVREGSFNGELRASVGPEDATERKVLVRNEDGRYEARDSDDNHLHGADDLYVALQHALPQNHRAALRLPHVGQGAELKQLIKQHVLSRDGLRKALRMQPIKPFFKAPMRGGDGTFGYPLSGRGQGTNLQMAERRARVRRLYPSLGNADVEMVLAQAERAQAHPTYPLSVEEYLLGLEEEFASLQQEANTWVDTPGTHVLPDGSIEPVNRQDRQRVADLLRRCWQRTNSPQQATGSLYAEGILSLTGLRIGELPVLTRALFTHVYSLDLSAMALGEITANFLEAFPNLREVSLENNRLQTLPQTLRLMPRLQALYLSRNVISLSPEAIVALEGYPALRQLHLSHNPLGRIPDFRRMPTLRQLNLRNTGLTEWPAGLDALPHLQGIDLRDNIITRVADEILNPAEENAAAAYRVFNSAVLDGNPLTPAALEDYAQAWLRIPPPEEGVPIPIEPLAVADPLANSNERLQHWMRDLPADERAARQEQWSLLEGEDPRSQEFFRLLENLRQTGEFRNAYPDLQARVWALMDAAGQSEQLRTELFRLAGDVATCADGAALIFSRLEVKSLISHGLSTQATPELSTLAKGLFRLDEVERIAQQDASERIQSISANHALTLEQKIQEILLIDRVEIRLAYRIGLKDRLGLPGQPQQARYLGVADVTAAMLDAAEQRVLALDNSPQEFAATTQRDFWRGFLKHKYADEFLLEQEPLHARLEALTATEMASQEYLVKSAELAREFEAVEDAFIKRKTQMELPDLNAGD</sequence>
<dbReference type="PROSITE" id="PS52053">
    <property type="entry name" value="NEL"/>
    <property type="match status" value="1"/>
</dbReference>
<dbReference type="Pfam" id="PF13855">
    <property type="entry name" value="LRR_8"/>
    <property type="match status" value="1"/>
</dbReference>
<evidence type="ECO:0000256" key="5">
    <source>
        <dbReference type="ARBA" id="ARBA00023026"/>
    </source>
</evidence>
<dbReference type="Gene3D" id="1.20.58.360">
    <property type="entry name" value="Shigella T3SS effector IpaH defines"/>
    <property type="match status" value="1"/>
</dbReference>
<dbReference type="InterPro" id="IPR003591">
    <property type="entry name" value="Leu-rich_rpt_typical-subtyp"/>
</dbReference>
<dbReference type="Proteomes" id="UP000183114">
    <property type="component" value="Unassembled WGS sequence"/>
</dbReference>
<evidence type="ECO:0000256" key="2">
    <source>
        <dbReference type="ARBA" id="ARBA00012483"/>
    </source>
</evidence>
<dbReference type="EC" id="2.3.2.27" evidence="2"/>
<dbReference type="InterPro" id="IPR046673">
    <property type="entry name" value="ToxA_N"/>
</dbReference>
<dbReference type="InterPro" id="IPR001611">
    <property type="entry name" value="Leu-rich_rpt"/>
</dbReference>
<evidence type="ECO:0000313" key="9">
    <source>
        <dbReference type="Proteomes" id="UP000183114"/>
    </source>
</evidence>
<reference evidence="8 9" key="1">
    <citation type="submission" date="2016-10" db="EMBL/GenBank/DDBJ databases">
        <authorList>
            <person name="de Groot N.N."/>
        </authorList>
    </citation>
    <scope>NUCLEOTIDE SEQUENCE [LARGE SCALE GENOMIC DNA]</scope>
    <source>
        <strain evidence="8 9">BS3655</strain>
    </source>
</reference>
<evidence type="ECO:0000256" key="6">
    <source>
        <dbReference type="PROSITE-ProRule" id="PRU01398"/>
    </source>
</evidence>
<evidence type="ECO:0000256" key="3">
    <source>
        <dbReference type="ARBA" id="ARBA00022614"/>
    </source>
</evidence>
<dbReference type="GO" id="GO:0005576">
    <property type="term" value="C:extracellular region"/>
    <property type="evidence" value="ECO:0007669"/>
    <property type="project" value="UniProtKB-UniRule"/>
</dbReference>
<dbReference type="Gene3D" id="1.20.1270.130">
    <property type="entry name" value="Shigella T3SS effector IpaH domain"/>
    <property type="match status" value="1"/>
</dbReference>
<comment type="PTM">
    <text evidence="6">Ubiquitinated in the presence of host E1 ubiquitin-activating enzyme, E2 ubiquitin-conjugating enzyme and ubiquitin.</text>
</comment>
<keyword evidence="6" id="KW-0832">Ubl conjugation</keyword>
<comment type="similarity">
    <text evidence="6">Belongs to the LRR-containing bacterial E3 ligase family.</text>
</comment>
<keyword evidence="6" id="KW-0833">Ubl conjugation pathway</keyword>
<keyword evidence="6" id="KW-1035">Host cytoplasm</keyword>
<keyword evidence="4" id="KW-0677">Repeat</keyword>
<keyword evidence="6" id="KW-0964">Secreted</keyword>
<dbReference type="InterPro" id="IPR032675">
    <property type="entry name" value="LRR_dom_sf"/>
</dbReference>
<dbReference type="SMART" id="SM00369">
    <property type="entry name" value="LRR_TYP"/>
    <property type="match status" value="5"/>
</dbReference>
<dbReference type="SUPFAM" id="SSF52058">
    <property type="entry name" value="L domain-like"/>
    <property type="match status" value="1"/>
</dbReference>
<name>A0A1H4TIG0_9PSED</name>
<comment type="catalytic activity">
    <reaction evidence="1">
        <text>S-ubiquitinyl-[E2 ubiquitin-conjugating enzyme]-L-cysteine + [acceptor protein]-L-lysine = [E2 ubiquitin-conjugating enzyme]-L-cysteine + N(6)-ubiquitinyl-[acceptor protein]-L-lysine.</text>
        <dbReference type="EC" id="2.3.2.27"/>
    </reaction>
</comment>
<dbReference type="Pfam" id="PF20178">
    <property type="entry name" value="ToxA_N"/>
    <property type="match status" value="2"/>
</dbReference>
<proteinExistence type="inferred from homology"/>
<feature type="domain" description="NEL" evidence="7">
    <location>
        <begin position="1346"/>
        <end position="1644"/>
    </location>
</feature>
<dbReference type="PANTHER" id="PTHR24366">
    <property type="entry name" value="IG(IMMUNOGLOBULIN) AND LRR(LEUCINE RICH REPEAT) DOMAINS"/>
    <property type="match status" value="1"/>
</dbReference>
<dbReference type="GO" id="GO:0061630">
    <property type="term" value="F:ubiquitin protein ligase activity"/>
    <property type="evidence" value="ECO:0007669"/>
    <property type="project" value="UniProtKB-EC"/>
</dbReference>
<dbReference type="Gene3D" id="3.80.10.10">
    <property type="entry name" value="Ribonuclease Inhibitor"/>
    <property type="match status" value="1"/>
</dbReference>
<gene>
    <name evidence="8" type="ORF">SAMN04490185_1641</name>
</gene>
<evidence type="ECO:0000256" key="1">
    <source>
        <dbReference type="ARBA" id="ARBA00000900"/>
    </source>
</evidence>
<dbReference type="PANTHER" id="PTHR24366:SF170">
    <property type="entry name" value="RE50361P"/>
    <property type="match status" value="1"/>
</dbReference>
<accession>A0A1H4TIG0</accession>
<dbReference type="GO" id="GO:0016567">
    <property type="term" value="P:protein ubiquitination"/>
    <property type="evidence" value="ECO:0007669"/>
    <property type="project" value="InterPro"/>
</dbReference>
<dbReference type="PROSITE" id="PS51450">
    <property type="entry name" value="LRR"/>
    <property type="match status" value="1"/>
</dbReference>
<evidence type="ECO:0000313" key="8">
    <source>
        <dbReference type="EMBL" id="SEC55911.1"/>
    </source>
</evidence>
<feature type="active site" description="Glycyl thioester intermediate" evidence="6">
    <location>
        <position position="1434"/>
    </location>
</feature>
<dbReference type="Pfam" id="PF14496">
    <property type="entry name" value="NEL"/>
    <property type="match status" value="1"/>
</dbReference>
<evidence type="ECO:0000256" key="4">
    <source>
        <dbReference type="ARBA" id="ARBA00022737"/>
    </source>
</evidence>
<evidence type="ECO:0000259" key="7">
    <source>
        <dbReference type="PROSITE" id="PS52053"/>
    </source>
</evidence>
<keyword evidence="6" id="KW-0808">Transferase</keyword>
<protein>
    <recommendedName>
        <fullName evidence="2">RING-type E3 ubiquitin transferase</fullName>
        <ecNumber evidence="2">2.3.2.27</ecNumber>
    </recommendedName>
</protein>
<keyword evidence="5" id="KW-0843">Virulence</keyword>
<keyword evidence="3" id="KW-0433">Leucine-rich repeat</keyword>
<dbReference type="InterPro" id="IPR029487">
    <property type="entry name" value="NEL_dom"/>
</dbReference>
<organism evidence="8 9">
    <name type="scientific">Pseudomonas frederiksbergensis</name>
    <dbReference type="NCBI Taxonomy" id="104087"/>
    <lineage>
        <taxon>Bacteria</taxon>
        <taxon>Pseudomonadati</taxon>
        <taxon>Pseudomonadota</taxon>
        <taxon>Gammaproteobacteria</taxon>
        <taxon>Pseudomonadales</taxon>
        <taxon>Pseudomonadaceae</taxon>
        <taxon>Pseudomonas</taxon>
    </lineage>
</organism>